<proteinExistence type="predicted"/>
<feature type="non-terminal residue" evidence="1">
    <location>
        <position position="147"/>
    </location>
</feature>
<dbReference type="EMBL" id="JAWDGP010001273">
    <property type="protein sequence ID" value="KAK3793216.1"/>
    <property type="molecule type" value="Genomic_DNA"/>
</dbReference>
<protein>
    <submittedName>
        <fullName evidence="1">Uncharacterized protein</fullName>
    </submittedName>
</protein>
<reference evidence="1" key="1">
    <citation type="journal article" date="2023" name="G3 (Bethesda)">
        <title>A reference genome for the long-term kleptoplast-retaining sea slug Elysia crispata morphotype clarki.</title>
        <authorList>
            <person name="Eastman K.E."/>
            <person name="Pendleton A.L."/>
            <person name="Shaikh M.A."/>
            <person name="Suttiyut T."/>
            <person name="Ogas R."/>
            <person name="Tomko P."/>
            <person name="Gavelis G."/>
            <person name="Widhalm J.R."/>
            <person name="Wisecaver J.H."/>
        </authorList>
    </citation>
    <scope>NUCLEOTIDE SEQUENCE</scope>
    <source>
        <strain evidence="1">ECLA1</strain>
    </source>
</reference>
<organism evidence="1 2">
    <name type="scientific">Elysia crispata</name>
    <name type="common">lettuce slug</name>
    <dbReference type="NCBI Taxonomy" id="231223"/>
    <lineage>
        <taxon>Eukaryota</taxon>
        <taxon>Metazoa</taxon>
        <taxon>Spiralia</taxon>
        <taxon>Lophotrochozoa</taxon>
        <taxon>Mollusca</taxon>
        <taxon>Gastropoda</taxon>
        <taxon>Heterobranchia</taxon>
        <taxon>Euthyneura</taxon>
        <taxon>Panpulmonata</taxon>
        <taxon>Sacoglossa</taxon>
        <taxon>Placobranchoidea</taxon>
        <taxon>Plakobranchidae</taxon>
        <taxon>Elysia</taxon>
    </lineage>
</organism>
<evidence type="ECO:0000313" key="2">
    <source>
        <dbReference type="Proteomes" id="UP001283361"/>
    </source>
</evidence>
<evidence type="ECO:0000313" key="1">
    <source>
        <dbReference type="EMBL" id="KAK3793216.1"/>
    </source>
</evidence>
<name>A0AAE1E3T8_9GAST</name>
<accession>A0AAE1E3T8</accession>
<sequence length="147" mass="16345">MPKKQRKSKSSVGKSAALEITSPPCLLTGKLSLVISSWILRIALDCISDFIAEQFGCTLRDPTEKMFFATAGRGTEMFLATEIQDKIHRFTSGQNSNLNPVFVRDGKVFLNQANSNLNECLQVMISLKSAERVFVAIADYDNSEFMN</sequence>
<dbReference type="Proteomes" id="UP001283361">
    <property type="component" value="Unassembled WGS sequence"/>
</dbReference>
<dbReference type="AlphaFoldDB" id="A0AAE1E3T8"/>
<keyword evidence="2" id="KW-1185">Reference proteome</keyword>
<comment type="caution">
    <text evidence="1">The sequence shown here is derived from an EMBL/GenBank/DDBJ whole genome shotgun (WGS) entry which is preliminary data.</text>
</comment>
<gene>
    <name evidence="1" type="ORF">RRG08_012892</name>
</gene>